<dbReference type="InterPro" id="IPR014268">
    <property type="entry name" value="GtfB"/>
</dbReference>
<evidence type="ECO:0000256" key="3">
    <source>
        <dbReference type="ARBA" id="ARBA00023136"/>
    </source>
</evidence>
<comment type="subunit">
    <text evidence="4">Forms a heterotetramer with 2 subunits each of GtfA and GtfB. Part of the accessory SecA2/SecY2 protein translocation apparatus.</text>
</comment>
<comment type="similarity">
    <text evidence="4">Belongs to the GtfB family.</text>
</comment>
<comment type="function">
    <text evidence="4">Required for polymorphic O-glycosylation of the serine-rich repeat protein in this bacteria. A stabilizing protein that is part of the accessory SecA2/SecY2 system specifically required to export serine-rich repeat cell wall proteins usually encoded upstream in the same operon. The GtfA-GtfB complex adds GlcNAc from UDP-GlcNAc to the substrate protein, attaching the first sugar residue. Stabilizes the glycosylation activity of GtfA. Has no N-acetylglucosaminyl transferase activity on its own.</text>
</comment>
<comment type="subcellular location">
    <subcellularLocation>
        <location evidence="4">Cell membrane</location>
        <topology evidence="4">Peripheral membrane protein</topology>
    </subcellularLocation>
</comment>
<evidence type="ECO:0000313" key="6">
    <source>
        <dbReference type="Proteomes" id="UP000050973"/>
    </source>
</evidence>
<dbReference type="PATRIC" id="fig|1423779.3.peg.1133"/>
<protein>
    <recommendedName>
        <fullName evidence="4">UDP-N-acetylglucosamine--peptide N-acetylglucosaminyltransferase stabilizing protein GtfB</fullName>
    </recommendedName>
    <alternativeName>
        <fullName evidence="4">Glycosyltransferase stabilizing protein GtfB</fullName>
    </alternativeName>
</protein>
<keyword evidence="2 4" id="KW-1003">Cell membrane</keyword>
<dbReference type="HAMAP" id="MF_01473">
    <property type="entry name" value="GtfB"/>
    <property type="match status" value="1"/>
</dbReference>
<dbReference type="EMBL" id="AZGE01000029">
    <property type="protein sequence ID" value="KRM14429.1"/>
    <property type="molecule type" value="Genomic_DNA"/>
</dbReference>
<comment type="caution">
    <text evidence="5">The sequence shown here is derived from an EMBL/GenBank/DDBJ whole genome shotgun (WGS) entry which is preliminary data.</text>
</comment>
<evidence type="ECO:0000256" key="2">
    <source>
        <dbReference type="ARBA" id="ARBA00022475"/>
    </source>
</evidence>
<reference evidence="5 6" key="1">
    <citation type="journal article" date="2015" name="Genome Announc.">
        <title>Expanding the biotechnology potential of lactobacilli through comparative genomics of 213 strains and associated genera.</title>
        <authorList>
            <person name="Sun Z."/>
            <person name="Harris H.M."/>
            <person name="McCann A."/>
            <person name="Guo C."/>
            <person name="Argimon S."/>
            <person name="Zhang W."/>
            <person name="Yang X."/>
            <person name="Jeffery I.B."/>
            <person name="Cooney J.C."/>
            <person name="Kagawa T.F."/>
            <person name="Liu W."/>
            <person name="Song Y."/>
            <person name="Salvetti E."/>
            <person name="Wrobel A."/>
            <person name="Rasinkangas P."/>
            <person name="Parkhill J."/>
            <person name="Rea M.C."/>
            <person name="O'Sullivan O."/>
            <person name="Ritari J."/>
            <person name="Douillard F.P."/>
            <person name="Paul Ross R."/>
            <person name="Yang R."/>
            <person name="Briner A.E."/>
            <person name="Felis G.E."/>
            <person name="de Vos W.M."/>
            <person name="Barrangou R."/>
            <person name="Klaenhammer T.R."/>
            <person name="Caufield P.W."/>
            <person name="Cui Y."/>
            <person name="Zhang H."/>
            <person name="O'Toole P.W."/>
        </authorList>
    </citation>
    <scope>NUCLEOTIDE SEQUENCE [LARGE SCALE GENOMIC DNA]</scope>
    <source>
        <strain evidence="5 6">DSM 4864</strain>
    </source>
</reference>
<name>A0A0R1W9U7_9LACO</name>
<gene>
    <name evidence="4" type="primary">gtfB</name>
    <name evidence="5" type="ORF">FC49_GL001099</name>
</gene>
<evidence type="ECO:0000313" key="5">
    <source>
        <dbReference type="EMBL" id="KRM14429.1"/>
    </source>
</evidence>
<dbReference type="GO" id="GO:0017122">
    <property type="term" value="C:protein N-acetylglucosaminyltransferase complex"/>
    <property type="evidence" value="ECO:0007669"/>
    <property type="project" value="UniProtKB-UniRule"/>
</dbReference>
<sequence>MINLFDTFDTSSLDFLRSQVIAKVKIPSVVIEDDGFLPEDVDSPFSYYTENKGNRRPLYFDQLPLPNRYWRIEATGDQAQVMDMDRQRATIFYSATDNTRLVKEVHWLDEQGRVSWVDHYNRHGQRFAKTYFNQDQPVLRKYFTPQGKEVVTWNLPAGDLTLNVGMVTRHFPSIEDFVIFYLRDRHYKLDHIFYNTLNRALAVSLRLGGNGSDTLFWHEPTGDELPGNMQFLMKNETRTKHVVFQRFPDWKKYGSQLQQSAGNVDFRYLGTIYPHPRSNNLRPEILILTNSDQIEQLTPLVQGMPNLHFHIAAITEMSSKLMAFADYQNVDVYPTVTTNRVQKLIKECDVYMDINHGNEILDAVRGAFEQNMLIVGFKNTLHRPELLAPENIFDPADVDGMKQRVMTALIQPRLMEQLIDHQREVAGDVKVADYQETIGELTND</sequence>
<proteinExistence type="inferred from homology"/>
<dbReference type="GO" id="GO:0005886">
    <property type="term" value="C:plasma membrane"/>
    <property type="evidence" value="ECO:0007669"/>
    <property type="project" value="UniProtKB-SubCell"/>
</dbReference>
<dbReference type="AlphaFoldDB" id="A0A0R1W9U7"/>
<dbReference type="Proteomes" id="UP000050973">
    <property type="component" value="Unassembled WGS sequence"/>
</dbReference>
<evidence type="ECO:0000256" key="4">
    <source>
        <dbReference type="HAMAP-Rule" id="MF_01473"/>
    </source>
</evidence>
<dbReference type="GO" id="GO:0016740">
    <property type="term" value="F:transferase activity"/>
    <property type="evidence" value="ECO:0007669"/>
    <property type="project" value="UniProtKB-KW"/>
</dbReference>
<accession>A0A0R1W9U7</accession>
<keyword evidence="5" id="KW-0808">Transferase</keyword>
<organism evidence="5 6">
    <name type="scientific">Limosilactobacillus oris DSM 4864</name>
    <dbReference type="NCBI Taxonomy" id="1423779"/>
    <lineage>
        <taxon>Bacteria</taxon>
        <taxon>Bacillati</taxon>
        <taxon>Bacillota</taxon>
        <taxon>Bacilli</taxon>
        <taxon>Lactobacillales</taxon>
        <taxon>Lactobacillaceae</taxon>
        <taxon>Limosilactobacillus</taxon>
    </lineage>
</organism>
<dbReference type="RefSeq" id="WP_056984734.1">
    <property type="nucleotide sequence ID" value="NZ_AZGE01000029.1"/>
</dbReference>
<dbReference type="NCBIfam" id="TIGR02919">
    <property type="entry name" value="accessory Sec system glycosylation chaperone GtfB"/>
    <property type="match status" value="1"/>
</dbReference>
<dbReference type="GO" id="GO:0031647">
    <property type="term" value="P:regulation of protein stability"/>
    <property type="evidence" value="ECO:0007669"/>
    <property type="project" value="UniProtKB-UniRule"/>
</dbReference>
<comment type="pathway">
    <text evidence="1 4">Protein modification; protein glycosylation.</text>
</comment>
<evidence type="ECO:0000256" key="1">
    <source>
        <dbReference type="ARBA" id="ARBA00004922"/>
    </source>
</evidence>
<keyword evidence="3 4" id="KW-0472">Membrane</keyword>
<dbReference type="UniPathway" id="UPA00378"/>